<evidence type="ECO:0000259" key="5">
    <source>
        <dbReference type="PROSITE" id="PS50011"/>
    </source>
</evidence>
<reference evidence="6" key="1">
    <citation type="submission" date="2020-05" db="EMBL/GenBank/DDBJ databases">
        <authorList>
            <person name="Chiriac C."/>
            <person name="Salcher M."/>
            <person name="Ghai R."/>
            <person name="Kavagutti S V."/>
        </authorList>
    </citation>
    <scope>NUCLEOTIDE SEQUENCE</scope>
</reference>
<dbReference type="SMART" id="SM00220">
    <property type="entry name" value="S_TKc"/>
    <property type="match status" value="1"/>
</dbReference>
<dbReference type="EMBL" id="CAFBMB010000005">
    <property type="protein sequence ID" value="CAB4888455.1"/>
    <property type="molecule type" value="Genomic_DNA"/>
</dbReference>
<dbReference type="InterPro" id="IPR011009">
    <property type="entry name" value="Kinase-like_dom_sf"/>
</dbReference>
<gene>
    <name evidence="6" type="ORF">UFOPK3516_00144</name>
</gene>
<organism evidence="6">
    <name type="scientific">freshwater metagenome</name>
    <dbReference type="NCBI Taxonomy" id="449393"/>
    <lineage>
        <taxon>unclassified sequences</taxon>
        <taxon>metagenomes</taxon>
        <taxon>ecological metagenomes</taxon>
    </lineage>
</organism>
<dbReference type="PROSITE" id="PS00107">
    <property type="entry name" value="PROTEIN_KINASE_ATP"/>
    <property type="match status" value="1"/>
</dbReference>
<proteinExistence type="predicted"/>
<dbReference type="PROSITE" id="PS50011">
    <property type="entry name" value="PROTEIN_KINASE_DOM"/>
    <property type="match status" value="1"/>
</dbReference>
<keyword evidence="4" id="KW-0067">ATP-binding</keyword>
<keyword evidence="2" id="KW-0547">Nucleotide-binding</keyword>
<dbReference type="Pfam" id="PF00069">
    <property type="entry name" value="Pkinase"/>
    <property type="match status" value="1"/>
</dbReference>
<dbReference type="SUPFAM" id="SSF56112">
    <property type="entry name" value="Protein kinase-like (PK-like)"/>
    <property type="match status" value="1"/>
</dbReference>
<evidence type="ECO:0000313" key="6">
    <source>
        <dbReference type="EMBL" id="CAB4888455.1"/>
    </source>
</evidence>
<accession>A0A6J7F4M7</accession>
<dbReference type="PANTHER" id="PTHR43289">
    <property type="entry name" value="MITOGEN-ACTIVATED PROTEIN KINASE KINASE KINASE 20-RELATED"/>
    <property type="match status" value="1"/>
</dbReference>
<dbReference type="AlphaFoldDB" id="A0A6J7F4M7"/>
<dbReference type="InterPro" id="IPR017441">
    <property type="entry name" value="Protein_kinase_ATP_BS"/>
</dbReference>
<dbReference type="Gene3D" id="1.10.510.10">
    <property type="entry name" value="Transferase(Phosphotransferase) domain 1"/>
    <property type="match status" value="1"/>
</dbReference>
<evidence type="ECO:0000256" key="3">
    <source>
        <dbReference type="ARBA" id="ARBA00022777"/>
    </source>
</evidence>
<dbReference type="InterPro" id="IPR008271">
    <property type="entry name" value="Ser/Thr_kinase_AS"/>
</dbReference>
<protein>
    <submittedName>
        <fullName evidence="6">Unannotated protein</fullName>
    </submittedName>
</protein>
<keyword evidence="1" id="KW-0808">Transferase</keyword>
<evidence type="ECO:0000256" key="4">
    <source>
        <dbReference type="ARBA" id="ARBA00022840"/>
    </source>
</evidence>
<sequence length="321" mass="34582">MARRIPSEPPILNGFSFVRALGSGGFADVFLYEQDLPRRQVAVKVLLSDTVNPRATQMFVAESRLMAHVSTHPAILTVFDAGVAADGRLYLVMEYCPSGYGDMYRSERIPIPEVLKTGIRMASALETAHRSHVLHRDVKPANILFTVYGHSVLSDFGIAATVSASDRGEAAGLSVPWSAPEIISQDTTGTVSTDIFSLGATLFSLVAGRTPFERAGKDNAPGVIAGRILKGKPDGIDRSDVPESLQLLLARTLARDPLARPLSALAFARELQAVEAELGIAQTQIDVPMYVDPVVSGAGDTQLTSVVPDRRRSWRRRGSTS</sequence>
<keyword evidence="3" id="KW-0418">Kinase</keyword>
<dbReference type="PROSITE" id="PS00108">
    <property type="entry name" value="PROTEIN_KINASE_ST"/>
    <property type="match status" value="1"/>
</dbReference>
<dbReference type="InterPro" id="IPR000719">
    <property type="entry name" value="Prot_kinase_dom"/>
</dbReference>
<evidence type="ECO:0000256" key="2">
    <source>
        <dbReference type="ARBA" id="ARBA00022741"/>
    </source>
</evidence>
<name>A0A6J7F4M7_9ZZZZ</name>
<feature type="domain" description="Protein kinase" evidence="5">
    <location>
        <begin position="15"/>
        <end position="278"/>
    </location>
</feature>
<dbReference type="GO" id="GO:0005524">
    <property type="term" value="F:ATP binding"/>
    <property type="evidence" value="ECO:0007669"/>
    <property type="project" value="UniProtKB-KW"/>
</dbReference>
<dbReference type="PANTHER" id="PTHR43289:SF6">
    <property type="entry name" value="SERINE_THREONINE-PROTEIN KINASE NEKL-3"/>
    <property type="match status" value="1"/>
</dbReference>
<dbReference type="GO" id="GO:0004674">
    <property type="term" value="F:protein serine/threonine kinase activity"/>
    <property type="evidence" value="ECO:0007669"/>
    <property type="project" value="TreeGrafter"/>
</dbReference>
<evidence type="ECO:0000256" key="1">
    <source>
        <dbReference type="ARBA" id="ARBA00022679"/>
    </source>
</evidence>
<dbReference type="CDD" id="cd14014">
    <property type="entry name" value="STKc_PknB_like"/>
    <property type="match status" value="1"/>
</dbReference>